<proteinExistence type="predicted"/>
<comment type="caution">
    <text evidence="1">The sequence shown here is derived from an EMBL/GenBank/DDBJ whole genome shotgun (WGS) entry which is preliminary data.</text>
</comment>
<keyword evidence="2" id="KW-1185">Reference proteome</keyword>
<dbReference type="RefSeq" id="WP_009577176.1">
    <property type="nucleotide sequence ID" value="NZ_AEIG01000120.1"/>
</dbReference>
<accession>F3L5N9</accession>
<evidence type="ECO:0000313" key="1">
    <source>
        <dbReference type="EMBL" id="EGG28364.1"/>
    </source>
</evidence>
<organism evidence="1 2">
    <name type="scientific">Aequoribacter fuscus</name>
    <dbReference type="NCBI Taxonomy" id="2518989"/>
    <lineage>
        <taxon>Bacteria</taxon>
        <taxon>Pseudomonadati</taxon>
        <taxon>Pseudomonadota</taxon>
        <taxon>Gammaproteobacteria</taxon>
        <taxon>Cellvibrionales</taxon>
        <taxon>Halieaceae</taxon>
        <taxon>Aequoribacter</taxon>
    </lineage>
</organism>
<sequence length="57" mass="7097">MSQQLKEAFSIEHKEFIGFVYEKYKHYLERPLRPKERSEWEMLEENITYKKDELSTL</sequence>
<dbReference type="EMBL" id="AEIG01000120">
    <property type="protein sequence ID" value="EGG28364.1"/>
    <property type="molecule type" value="Genomic_DNA"/>
</dbReference>
<reference evidence="1 2" key="1">
    <citation type="journal article" date="2011" name="J. Bacteriol.">
        <title>Genome sequence of strain IMCC3088, a proteorhodopsin-containing marine bacterium belonging to the OM60/NOR5 clade.</title>
        <authorList>
            <person name="Jang Y."/>
            <person name="Oh H.M."/>
            <person name="Kang I."/>
            <person name="Lee K."/>
            <person name="Yang S.J."/>
            <person name="Cho J.C."/>
        </authorList>
    </citation>
    <scope>NUCLEOTIDE SEQUENCE [LARGE SCALE GENOMIC DNA]</scope>
    <source>
        <strain evidence="1 2">IMCC3088</strain>
    </source>
</reference>
<dbReference type="STRING" id="2518989.IMCC3088_319"/>
<gene>
    <name evidence="1" type="ORF">IMCC3088_319</name>
</gene>
<dbReference type="Proteomes" id="UP000005615">
    <property type="component" value="Unassembled WGS sequence"/>
</dbReference>
<evidence type="ECO:0000313" key="2">
    <source>
        <dbReference type="Proteomes" id="UP000005615"/>
    </source>
</evidence>
<protein>
    <submittedName>
        <fullName evidence="1">Uncharacterized protein</fullName>
    </submittedName>
</protein>
<dbReference type="AlphaFoldDB" id="F3L5N9"/>
<name>F3L5N9_9GAMM</name>